<comment type="caution">
    <text evidence="2">The sequence shown here is derived from an EMBL/GenBank/DDBJ whole genome shotgun (WGS) entry which is preliminary data.</text>
</comment>
<dbReference type="EMBL" id="JAHWXP010000001">
    <property type="protein sequence ID" value="MBY8335981.1"/>
    <property type="molecule type" value="Genomic_DNA"/>
</dbReference>
<evidence type="ECO:0000313" key="3">
    <source>
        <dbReference type="Proteomes" id="UP000759298"/>
    </source>
</evidence>
<feature type="signal peptide" evidence="1">
    <location>
        <begin position="1"/>
        <end position="22"/>
    </location>
</feature>
<sequence length="122" mass="13600">MKHWAMLAGLAGSMALCAPALAQDEVLSVTNRTGYTISEIYISPTGTDDWEEDLLGFDVLEDDDVLNIDFSRSADTCWWDILVVYEVDGEQVAWPEINFCEMEGQVALYHNGSTGETTARMR</sequence>
<evidence type="ECO:0000256" key="1">
    <source>
        <dbReference type="SAM" id="SignalP"/>
    </source>
</evidence>
<evidence type="ECO:0000313" key="2">
    <source>
        <dbReference type="EMBL" id="MBY8335981.1"/>
    </source>
</evidence>
<protein>
    <recommendedName>
        <fullName evidence="4">Argininosuccinate lyase</fullName>
    </recommendedName>
</protein>
<dbReference type="RefSeq" id="WP_222823712.1">
    <property type="nucleotide sequence ID" value="NZ_JAHWXP010000001.1"/>
</dbReference>
<dbReference type="Proteomes" id="UP000759298">
    <property type="component" value="Unassembled WGS sequence"/>
</dbReference>
<proteinExistence type="predicted"/>
<evidence type="ECO:0008006" key="4">
    <source>
        <dbReference type="Google" id="ProtNLM"/>
    </source>
</evidence>
<name>A0ABS7PAG3_9SPHN</name>
<reference evidence="2 3" key="1">
    <citation type="submission" date="2021-07" db="EMBL/GenBank/DDBJ databases">
        <title>Alteriqipengyuania abyssalis NZ-12B nov, sp.nov isolated from deep sea sponge in pacific ocean.</title>
        <authorList>
            <person name="Tareen S."/>
            <person name="Wink J."/>
        </authorList>
    </citation>
    <scope>NUCLEOTIDE SEQUENCE [LARGE SCALE GENOMIC DNA]</scope>
    <source>
        <strain evidence="2 3">NZ-12B</strain>
    </source>
</reference>
<keyword evidence="3" id="KW-1185">Reference proteome</keyword>
<organism evidence="2 3">
    <name type="scientific">Alteriqipengyuania abyssalis</name>
    <dbReference type="NCBI Taxonomy" id="2860200"/>
    <lineage>
        <taxon>Bacteria</taxon>
        <taxon>Pseudomonadati</taxon>
        <taxon>Pseudomonadota</taxon>
        <taxon>Alphaproteobacteria</taxon>
        <taxon>Sphingomonadales</taxon>
        <taxon>Erythrobacteraceae</taxon>
        <taxon>Alteriqipengyuania</taxon>
    </lineage>
</organism>
<accession>A0ABS7PAG3</accession>
<keyword evidence="1" id="KW-0732">Signal</keyword>
<feature type="chain" id="PRO_5045328460" description="Argininosuccinate lyase" evidence="1">
    <location>
        <begin position="23"/>
        <end position="122"/>
    </location>
</feature>
<gene>
    <name evidence="2" type="ORF">KYN89_02880</name>
</gene>